<dbReference type="InterPro" id="IPR036390">
    <property type="entry name" value="WH_DNA-bd_sf"/>
</dbReference>
<gene>
    <name evidence="2" type="ORF">BKN37_12400</name>
    <name evidence="3" type="ORF">C1Y40_03141</name>
</gene>
<dbReference type="EMBL" id="PPEA01000447">
    <property type="protein sequence ID" value="PQM46704.1"/>
    <property type="molecule type" value="Genomic_DNA"/>
</dbReference>
<dbReference type="InterPro" id="IPR041633">
    <property type="entry name" value="Polbeta"/>
</dbReference>
<organism evidence="2 4">
    <name type="scientific">Mycobacterium talmoniae</name>
    <dbReference type="NCBI Taxonomy" id="1858794"/>
    <lineage>
        <taxon>Bacteria</taxon>
        <taxon>Bacillati</taxon>
        <taxon>Actinomycetota</taxon>
        <taxon>Actinomycetes</taxon>
        <taxon>Mycobacteriales</taxon>
        <taxon>Mycobacteriaceae</taxon>
        <taxon>Mycobacterium</taxon>
    </lineage>
</organism>
<dbReference type="Pfam" id="PF18765">
    <property type="entry name" value="Polbeta"/>
    <property type="match status" value="1"/>
</dbReference>
<dbReference type="EMBL" id="MLQM01000056">
    <property type="protein sequence ID" value="OHV03949.1"/>
    <property type="molecule type" value="Genomic_DNA"/>
</dbReference>
<reference evidence="3 5" key="2">
    <citation type="journal article" date="2017" name="Int. J. Syst. Evol. Microbiol.">
        <title>Mycobacterium talmoniae sp. nov., a slowly growing mycobacterium isolated from human respiratory samples.</title>
        <authorList>
            <person name="Davidson R.M."/>
            <person name="DeGroote M.A."/>
            <person name="Marola J.L."/>
            <person name="Buss S."/>
            <person name="Jones V."/>
            <person name="McNeil M.R."/>
            <person name="Freifeld A.G."/>
            <person name="Elaine Epperson L."/>
            <person name="Hasan N.A."/>
            <person name="Jackson M."/>
            <person name="Iwen P.C."/>
            <person name="Salfinger M."/>
            <person name="Strong M."/>
        </authorList>
    </citation>
    <scope>NUCLEOTIDE SEQUENCE [LARGE SCALE GENOMIC DNA]</scope>
    <source>
        <strain evidence="3 5">ATCC BAA-2683</strain>
    </source>
</reference>
<dbReference type="CDD" id="cd05403">
    <property type="entry name" value="NT_KNTase_like"/>
    <property type="match status" value="1"/>
</dbReference>
<dbReference type="InterPro" id="IPR043519">
    <property type="entry name" value="NT_sf"/>
</dbReference>
<dbReference type="Proteomes" id="UP000238296">
    <property type="component" value="Unassembled WGS sequence"/>
</dbReference>
<dbReference type="AlphaFoldDB" id="A0A1S1NME6"/>
<reference evidence="2 4" key="1">
    <citation type="submission" date="2016-10" db="EMBL/GenBank/DDBJ databases">
        <title>Genome sequence of Mycobacterium talmonii.</title>
        <authorList>
            <person name="Greninger A.L."/>
            <person name="Elliott B."/>
            <person name="Vasireddy S."/>
            <person name="Vasireddy R."/>
        </authorList>
    </citation>
    <scope>NUCLEOTIDE SEQUENCE [LARGE SCALE GENOMIC DNA]</scope>
    <source>
        <strain evidence="2">MO-5499</strain>
        <strain evidence="4">NE-TNMC-100812</strain>
    </source>
</reference>
<evidence type="ECO:0000313" key="5">
    <source>
        <dbReference type="Proteomes" id="UP000238296"/>
    </source>
</evidence>
<keyword evidence="4" id="KW-1185">Reference proteome</keyword>
<dbReference type="Proteomes" id="UP000179734">
    <property type="component" value="Unassembled WGS sequence"/>
</dbReference>
<dbReference type="SUPFAM" id="SSF46785">
    <property type="entry name" value="Winged helix' DNA-binding domain"/>
    <property type="match status" value="1"/>
</dbReference>
<proteinExistence type="predicted"/>
<accession>A0A1S1NME6</accession>
<evidence type="ECO:0000313" key="4">
    <source>
        <dbReference type="Proteomes" id="UP000179734"/>
    </source>
</evidence>
<protein>
    <recommendedName>
        <fullName evidence="1">Polymerase beta nucleotidyltransferase domain-containing protein</fullName>
    </recommendedName>
</protein>
<evidence type="ECO:0000313" key="2">
    <source>
        <dbReference type="EMBL" id="OHV03949.1"/>
    </source>
</evidence>
<sequence>MFFGEPFGGLIPGAQGAVLRILLRTGAPLTGRQVQKLTDGDHSLTAVQAALKTLIAMGLVETMPAGRATLHTLNADHIAVPALRELMDPRELLRQVVHGAVSADPDVVTVVLFGSAARGQALRGSDVDIAVLVADGVTWDGKADLQAAVEHRFGATCDTLVFGVAEFDELAESGSEPVVLDIVRDRFVLYGAPISRHTVRRARGLEDDPSRAP</sequence>
<evidence type="ECO:0000313" key="3">
    <source>
        <dbReference type="EMBL" id="PQM46704.1"/>
    </source>
</evidence>
<reference evidence="3" key="3">
    <citation type="submission" date="2018-01" db="EMBL/GenBank/DDBJ databases">
        <authorList>
            <person name="Gaut B.S."/>
            <person name="Morton B.R."/>
            <person name="Clegg M.T."/>
            <person name="Duvall M.R."/>
        </authorList>
    </citation>
    <scope>NUCLEOTIDE SEQUENCE</scope>
    <source>
        <strain evidence="3">ATCC BAA-2683</strain>
    </source>
</reference>
<dbReference type="Gene3D" id="3.30.460.10">
    <property type="entry name" value="Beta Polymerase, domain 2"/>
    <property type="match status" value="1"/>
</dbReference>
<feature type="domain" description="Polymerase beta nucleotidyltransferase" evidence="1">
    <location>
        <begin position="103"/>
        <end position="158"/>
    </location>
</feature>
<name>A0A1S1NME6_9MYCO</name>
<dbReference type="SUPFAM" id="SSF81301">
    <property type="entry name" value="Nucleotidyltransferase"/>
    <property type="match status" value="1"/>
</dbReference>
<dbReference type="RefSeq" id="WP_071026175.1">
    <property type="nucleotide sequence ID" value="NZ_MLQM01000056.1"/>
</dbReference>
<comment type="caution">
    <text evidence="2">The sequence shown here is derived from an EMBL/GenBank/DDBJ whole genome shotgun (WGS) entry which is preliminary data.</text>
</comment>
<evidence type="ECO:0000259" key="1">
    <source>
        <dbReference type="Pfam" id="PF18765"/>
    </source>
</evidence>